<dbReference type="EC" id="1.2.1.3" evidence="2"/>
<feature type="compositionally biased region" description="Gly residues" evidence="1">
    <location>
        <begin position="425"/>
        <end position="438"/>
    </location>
</feature>
<accession>A0A6J4S2J8</accession>
<feature type="compositionally biased region" description="Basic and acidic residues" evidence="1">
    <location>
        <begin position="451"/>
        <end position="473"/>
    </location>
</feature>
<feature type="compositionally biased region" description="Basic residues" evidence="1">
    <location>
        <begin position="335"/>
        <end position="344"/>
    </location>
</feature>
<proteinExistence type="predicted"/>
<gene>
    <name evidence="2" type="ORF">AVDCRST_MAG53-1127</name>
</gene>
<evidence type="ECO:0000313" key="2">
    <source>
        <dbReference type="EMBL" id="CAA9488006.1"/>
    </source>
</evidence>
<keyword evidence="2" id="KW-0560">Oxidoreductase</keyword>
<feature type="compositionally biased region" description="Basic and acidic residues" evidence="1">
    <location>
        <begin position="20"/>
        <end position="30"/>
    </location>
</feature>
<feature type="compositionally biased region" description="Basic and acidic residues" evidence="1">
    <location>
        <begin position="1"/>
        <end position="12"/>
    </location>
</feature>
<sequence length="519" mass="57378">DHRRASDRELGRQHGSQRGSDADRGGEPGHRRGHRARARVQSRRGRRDGAPRPRGAARLGRAGLRGPFARAVAHAEVDDRQRRAHHRGRRVRDGQGLRGRPARGLGLRRRRGRLLGEERRAVPRRREDLHRVALRAGQEARPAPLPARPRGGHRPVELSHHELLRRLHPRAGGGQRGDPQAVGGHAAHVAAAARRAARMRHAGGCAAGGHGLRRYGRCADRPRRHDHVHRLDGDREARHEQGGRDAHARLDGARRQGPDARAGGRRRGPRREPGRHVLHVQRRADLHLGRARLRRGARLRRVRREGHREGGRAAQRRLDGAGHRGRRRYDAAQAGRRRRAPRRGRQGEGRQGGRGRSPRARRAGRLLVRADGARRRRPHDGLHDRGDVRAHLADHEGRRRRGGHPPGQRLALRPVGQRGLQGSRQGRGGRAAPGGRHGLGQRRAGQLPRARAADGRGEGVGDGHAARQGRHQEVLPAPVDPGDAVRAEQRAAHVPVQEAGDPGHAEGDPPHLRAREARL</sequence>
<feature type="compositionally biased region" description="Basic residues" evidence="1">
    <location>
        <begin position="31"/>
        <end position="46"/>
    </location>
</feature>
<feature type="compositionally biased region" description="Low complexity" evidence="1">
    <location>
        <begin position="181"/>
        <end position="194"/>
    </location>
</feature>
<feature type="compositionally biased region" description="Basic residues" evidence="1">
    <location>
        <begin position="289"/>
        <end position="305"/>
    </location>
</feature>
<feature type="region of interest" description="Disordered" evidence="1">
    <location>
        <begin position="226"/>
        <end position="519"/>
    </location>
</feature>
<protein>
    <submittedName>
        <fullName evidence="2">Aldehyde dehydrogenase</fullName>
        <ecNumber evidence="2">1.2.1.3</ecNumber>
    </submittedName>
</protein>
<feature type="non-terminal residue" evidence="2">
    <location>
        <position position="519"/>
    </location>
</feature>
<feature type="region of interest" description="Disordered" evidence="1">
    <location>
        <begin position="1"/>
        <end position="105"/>
    </location>
</feature>
<dbReference type="EMBL" id="CADCVR010000038">
    <property type="protein sequence ID" value="CAA9488006.1"/>
    <property type="molecule type" value="Genomic_DNA"/>
</dbReference>
<feature type="compositionally biased region" description="Low complexity" evidence="1">
    <location>
        <begin position="52"/>
        <end position="71"/>
    </location>
</feature>
<feature type="compositionally biased region" description="Basic and acidic residues" evidence="1">
    <location>
        <begin position="306"/>
        <end position="322"/>
    </location>
</feature>
<dbReference type="AlphaFoldDB" id="A0A6J4S2J8"/>
<organism evidence="2">
    <name type="scientific">uncultured Solirubrobacteraceae bacterium</name>
    <dbReference type="NCBI Taxonomy" id="1162706"/>
    <lineage>
        <taxon>Bacteria</taxon>
        <taxon>Bacillati</taxon>
        <taxon>Actinomycetota</taxon>
        <taxon>Thermoleophilia</taxon>
        <taxon>Solirubrobacterales</taxon>
        <taxon>Solirubrobacteraceae</taxon>
        <taxon>environmental samples</taxon>
    </lineage>
</organism>
<reference evidence="2" key="1">
    <citation type="submission" date="2020-02" db="EMBL/GenBank/DDBJ databases">
        <authorList>
            <person name="Meier V. D."/>
        </authorList>
    </citation>
    <scope>NUCLEOTIDE SEQUENCE</scope>
    <source>
        <strain evidence="2">AVDCRST_MAG53</strain>
    </source>
</reference>
<feature type="compositionally biased region" description="Basic and acidic residues" evidence="1">
    <location>
        <begin position="226"/>
        <end position="258"/>
    </location>
</feature>
<feature type="compositionally biased region" description="Basic and acidic residues" evidence="1">
    <location>
        <begin position="501"/>
        <end position="519"/>
    </location>
</feature>
<feature type="non-terminal residue" evidence="2">
    <location>
        <position position="1"/>
    </location>
</feature>
<name>A0A6J4S2J8_9ACTN</name>
<dbReference type="GO" id="GO:0004029">
    <property type="term" value="F:aldehyde dehydrogenase (NAD+) activity"/>
    <property type="evidence" value="ECO:0007669"/>
    <property type="project" value="UniProtKB-EC"/>
</dbReference>
<evidence type="ECO:0000256" key="1">
    <source>
        <dbReference type="SAM" id="MobiDB-lite"/>
    </source>
</evidence>
<feature type="region of interest" description="Disordered" evidence="1">
    <location>
        <begin position="169"/>
        <end position="195"/>
    </location>
</feature>
<feature type="compositionally biased region" description="Basic and acidic residues" evidence="1">
    <location>
        <begin position="379"/>
        <end position="397"/>
    </location>
</feature>